<feature type="disulfide bond" evidence="2">
    <location>
        <begin position="339"/>
        <end position="356"/>
    </location>
</feature>
<reference evidence="6" key="1">
    <citation type="submission" date="2021-06" db="EMBL/GenBank/DDBJ databases">
        <authorList>
            <person name="Hodson N. C."/>
            <person name="Mongue J. A."/>
            <person name="Jaron S. K."/>
        </authorList>
    </citation>
    <scope>NUCLEOTIDE SEQUENCE</scope>
</reference>
<protein>
    <recommendedName>
        <fullName evidence="5">CUB domain-containing protein</fullName>
    </recommendedName>
</protein>
<feature type="domain" description="CUB" evidence="5">
    <location>
        <begin position="284"/>
        <end position="396"/>
    </location>
</feature>
<evidence type="ECO:0000256" key="1">
    <source>
        <dbReference type="ARBA" id="ARBA00023157"/>
    </source>
</evidence>
<dbReference type="AlphaFoldDB" id="A0A8J2KW09"/>
<keyword evidence="3" id="KW-0472">Membrane</keyword>
<feature type="signal peptide" evidence="4">
    <location>
        <begin position="1"/>
        <end position="21"/>
    </location>
</feature>
<name>A0A8J2KW09_9HEXA</name>
<feature type="disulfide bond" evidence="2">
    <location>
        <begin position="284"/>
        <end position="311"/>
    </location>
</feature>
<proteinExistence type="predicted"/>
<evidence type="ECO:0000313" key="6">
    <source>
        <dbReference type="EMBL" id="CAG7824477.1"/>
    </source>
</evidence>
<dbReference type="Pfam" id="PF00431">
    <property type="entry name" value="CUB"/>
    <property type="match status" value="1"/>
</dbReference>
<keyword evidence="3" id="KW-1133">Transmembrane helix</keyword>
<keyword evidence="7" id="KW-1185">Reference proteome</keyword>
<keyword evidence="1 2" id="KW-1015">Disulfide bond</keyword>
<keyword evidence="3" id="KW-0812">Transmembrane</keyword>
<feature type="chain" id="PRO_5035326116" description="CUB domain-containing protein" evidence="4">
    <location>
        <begin position="22"/>
        <end position="522"/>
    </location>
</feature>
<evidence type="ECO:0000256" key="2">
    <source>
        <dbReference type="PROSITE-ProRule" id="PRU00059"/>
    </source>
</evidence>
<dbReference type="Proteomes" id="UP000708208">
    <property type="component" value="Unassembled WGS sequence"/>
</dbReference>
<organism evidence="6 7">
    <name type="scientific">Allacma fusca</name>
    <dbReference type="NCBI Taxonomy" id="39272"/>
    <lineage>
        <taxon>Eukaryota</taxon>
        <taxon>Metazoa</taxon>
        <taxon>Ecdysozoa</taxon>
        <taxon>Arthropoda</taxon>
        <taxon>Hexapoda</taxon>
        <taxon>Collembola</taxon>
        <taxon>Symphypleona</taxon>
        <taxon>Sminthuridae</taxon>
        <taxon>Allacma</taxon>
    </lineage>
</organism>
<evidence type="ECO:0000256" key="4">
    <source>
        <dbReference type="SAM" id="SignalP"/>
    </source>
</evidence>
<dbReference type="CDD" id="cd00041">
    <property type="entry name" value="CUB"/>
    <property type="match status" value="1"/>
</dbReference>
<dbReference type="InterPro" id="IPR000859">
    <property type="entry name" value="CUB_dom"/>
</dbReference>
<dbReference type="PROSITE" id="PS01180">
    <property type="entry name" value="CUB"/>
    <property type="match status" value="1"/>
</dbReference>
<evidence type="ECO:0000256" key="3">
    <source>
        <dbReference type="SAM" id="Phobius"/>
    </source>
</evidence>
<dbReference type="OrthoDB" id="6431754at2759"/>
<sequence>MVFGAFLWILVALIPLQTSPAEFVVREIRACCHHQISLQCGDHRSKIAIIQARYVVDRGSGETAGFHATPDPLGTPAKSISLWDIDLKFAHDFLEYPDENPKTLLTSHLNSPDWFTMHSPDAFRKYRYHNRKLMYQVNTHPTGLNFTSDRLIEMPPYETDFLDKDTIWTQPLFSVVSSESDLSSSISTPCLSYEFLSRSSDTPLNKATRTQPASSYPKPDWQYKDLRSVFNQRCSGKSSCDVYLLWNKQRDEELTRVCHKWPDGRIVVKYLCFNSSSGDVHSKCNEDVRPAREGFLVNPGYPDIYPGDHSCQWRLHVFQQRLLLVLFDISLRGKEKSGCRDKLIVSEDRTNLFSTCGDHSSAVAILSLSHQVNVTLLPQSRMAFPKRGFLLYFRVIGCMTPEGPVNSNMVFRNATHAYFLCKVGHVFPDTLTRHRWLLCNPLEHHWTPSHLSCEDIRNLLEYNSSINDILPGLWPVTFRFAQRSIMKDYIIPVIVLLSLFLVNTIIVLCIWKHRSSHMRMCP</sequence>
<feature type="transmembrane region" description="Helical" evidence="3">
    <location>
        <begin position="489"/>
        <end position="511"/>
    </location>
</feature>
<dbReference type="SMART" id="SM00042">
    <property type="entry name" value="CUB"/>
    <property type="match status" value="1"/>
</dbReference>
<dbReference type="EMBL" id="CAJVCH010532994">
    <property type="protein sequence ID" value="CAG7824477.1"/>
    <property type="molecule type" value="Genomic_DNA"/>
</dbReference>
<accession>A0A8J2KW09</accession>
<comment type="caution">
    <text evidence="6">The sequence shown here is derived from an EMBL/GenBank/DDBJ whole genome shotgun (WGS) entry which is preliminary data.</text>
</comment>
<gene>
    <name evidence="6" type="ORF">AFUS01_LOCUS34630</name>
</gene>
<keyword evidence="4" id="KW-0732">Signal</keyword>
<evidence type="ECO:0000313" key="7">
    <source>
        <dbReference type="Proteomes" id="UP000708208"/>
    </source>
</evidence>
<evidence type="ECO:0000259" key="5">
    <source>
        <dbReference type="PROSITE" id="PS01180"/>
    </source>
</evidence>